<dbReference type="CDD" id="cd07561">
    <property type="entry name" value="Peptidase_S41_CPP_like"/>
    <property type="match status" value="1"/>
</dbReference>
<name>A0ABN1JX39_9FLAO</name>
<dbReference type="Gene3D" id="3.30.750.170">
    <property type="match status" value="1"/>
</dbReference>
<dbReference type="Pfam" id="PF03572">
    <property type="entry name" value="Peptidase_S41"/>
    <property type="match status" value="1"/>
</dbReference>
<feature type="domain" description="PDZ" evidence="1">
    <location>
        <begin position="100"/>
        <end position="186"/>
    </location>
</feature>
<gene>
    <name evidence="2" type="ORF">GCM10009431_26960</name>
</gene>
<keyword evidence="3" id="KW-1185">Reference proteome</keyword>
<proteinExistence type="predicted"/>
<dbReference type="SUPFAM" id="SSF52096">
    <property type="entry name" value="ClpP/crotonase"/>
    <property type="match status" value="1"/>
</dbReference>
<dbReference type="InterPro" id="IPR005151">
    <property type="entry name" value="Tail-specific_protease"/>
</dbReference>
<dbReference type="SUPFAM" id="SSF50156">
    <property type="entry name" value="PDZ domain-like"/>
    <property type="match status" value="1"/>
</dbReference>
<dbReference type="PROSITE" id="PS50106">
    <property type="entry name" value="PDZ"/>
    <property type="match status" value="1"/>
</dbReference>
<reference evidence="2 3" key="1">
    <citation type="journal article" date="2019" name="Int. J. Syst. Evol. Microbiol.">
        <title>The Global Catalogue of Microorganisms (GCM) 10K type strain sequencing project: providing services to taxonomists for standard genome sequencing and annotation.</title>
        <authorList>
            <consortium name="The Broad Institute Genomics Platform"/>
            <consortium name="The Broad Institute Genome Sequencing Center for Infectious Disease"/>
            <person name="Wu L."/>
            <person name="Ma J."/>
        </authorList>
    </citation>
    <scope>NUCLEOTIDE SEQUENCE [LARGE SCALE GENOMIC DNA]</scope>
    <source>
        <strain evidence="2 3">JCM 15976</strain>
    </source>
</reference>
<dbReference type="InterPro" id="IPR041613">
    <property type="entry name" value="Pept_S41_N"/>
</dbReference>
<sequence>MKIMRTLLIAIIFGSLTTSCFEDRDDNVILSSSIHDFVWKGMNAVYLYKAEIPDLANDRFTSNEEYGNYLNSFSSPEELFESLIYQRQTVDRFSIIVDDYIAFEQALSGTTVSNGMEFGLFRFTETSSEIYGYVRYVMPNTSAESQGIKRGDIFYGVDGTQLTIENANNLLGSSTNSYSINIGVYNDNGTPEVNDDSVDQTTETIELIKTPYTENPILTHNILNVDGNNVGYLMYNSFTSTNQFDSELNSVFGEFQSANITDLVLDLRYNGGGSVNTAIWLSSMITGQFTGDLFIREEWNNEIQAQINSSNPESLLNPFVDEMIKYNSNGDIVFQENINHLNLNKVYILTTRSTASASELIINGLNPYIDVVQIGATTTGKYQASTTIYDSPDLGRQNANPNHTYALQPLIFKSINSEGFTDYDAGFVPQIQLNENLGNLGVLGDINEPLLAAAILDIQGIGRIGNSTQNAINFFKDSNDFIPFSKNMYINKPLNFYYYEN</sequence>
<dbReference type="PROSITE" id="PS51257">
    <property type="entry name" value="PROKAR_LIPOPROTEIN"/>
    <property type="match status" value="1"/>
</dbReference>
<evidence type="ECO:0000259" key="1">
    <source>
        <dbReference type="PROSITE" id="PS50106"/>
    </source>
</evidence>
<evidence type="ECO:0000313" key="3">
    <source>
        <dbReference type="Proteomes" id="UP001500736"/>
    </source>
</evidence>
<dbReference type="InterPro" id="IPR001478">
    <property type="entry name" value="PDZ"/>
</dbReference>
<dbReference type="Gene3D" id="3.90.226.10">
    <property type="entry name" value="2-enoyl-CoA Hydratase, Chain A, domain 1"/>
    <property type="match status" value="1"/>
</dbReference>
<dbReference type="Gene3D" id="2.30.42.10">
    <property type="match status" value="1"/>
</dbReference>
<organism evidence="2 3">
    <name type="scientific">Gaetbulibacter jejuensis</name>
    <dbReference type="NCBI Taxonomy" id="584607"/>
    <lineage>
        <taxon>Bacteria</taxon>
        <taxon>Pseudomonadati</taxon>
        <taxon>Bacteroidota</taxon>
        <taxon>Flavobacteriia</taxon>
        <taxon>Flavobacteriales</taxon>
        <taxon>Flavobacteriaceae</taxon>
        <taxon>Gaetbulibacter</taxon>
    </lineage>
</organism>
<accession>A0ABN1JX39</accession>
<dbReference type="InterPro" id="IPR036034">
    <property type="entry name" value="PDZ_sf"/>
</dbReference>
<dbReference type="EMBL" id="BAAAGF010000004">
    <property type="protein sequence ID" value="GAA0748422.1"/>
    <property type="molecule type" value="Genomic_DNA"/>
</dbReference>
<comment type="caution">
    <text evidence="2">The sequence shown here is derived from an EMBL/GenBank/DDBJ whole genome shotgun (WGS) entry which is preliminary data.</text>
</comment>
<dbReference type="PANTHER" id="PTHR32060:SF30">
    <property type="entry name" value="CARBOXY-TERMINAL PROCESSING PROTEASE CTPA"/>
    <property type="match status" value="1"/>
</dbReference>
<dbReference type="InterPro" id="IPR029045">
    <property type="entry name" value="ClpP/crotonase-like_dom_sf"/>
</dbReference>
<protein>
    <recommendedName>
        <fullName evidence="1">PDZ domain-containing protein</fullName>
    </recommendedName>
</protein>
<dbReference type="Pfam" id="PF18294">
    <property type="entry name" value="Pept_S41_N"/>
    <property type="match status" value="1"/>
</dbReference>
<dbReference type="Proteomes" id="UP001500736">
    <property type="component" value="Unassembled WGS sequence"/>
</dbReference>
<dbReference type="PANTHER" id="PTHR32060">
    <property type="entry name" value="TAIL-SPECIFIC PROTEASE"/>
    <property type="match status" value="1"/>
</dbReference>
<evidence type="ECO:0000313" key="2">
    <source>
        <dbReference type="EMBL" id="GAA0748422.1"/>
    </source>
</evidence>